<gene>
    <name evidence="2" type="ORF">SAMN02745110_01581</name>
</gene>
<evidence type="ECO:0000313" key="3">
    <source>
        <dbReference type="Proteomes" id="UP000189857"/>
    </source>
</evidence>
<protein>
    <submittedName>
        <fullName evidence="2">Uncharacterized protein</fullName>
    </submittedName>
</protein>
<evidence type="ECO:0000313" key="2">
    <source>
        <dbReference type="EMBL" id="SJZ78387.1"/>
    </source>
</evidence>
<keyword evidence="1" id="KW-1133">Transmembrane helix</keyword>
<sequence>MNDNDTKKDSDIKKDNDVKKSYAIKKNNDTKKKSNDYSIYIIFGFIAVTLAISAVKIIQNNKKNVNKFNENKPKVEQMTFSDTDKKLIKVIEEFGSKECPMHEKDIFNYYEGNPEGKNEIEFTSNITDGNIESFVRRKRMAEEGKEEVSYFYETKDLDPCEVFPEKKGYITMDSPRPFAKSFTGTSILFKELKNDYEYENGGTETFNDKECVKEVYKCNVAKDWTSEICAYFYEDHFVGFKYKSVKDSTVLNRFECYIELYGEADTDTLEQVAEDVATYSEIK</sequence>
<proteinExistence type="predicted"/>
<name>A0A1T4NH79_9FIRM</name>
<keyword evidence="3" id="KW-1185">Reference proteome</keyword>
<dbReference type="EMBL" id="FUXA01000009">
    <property type="protein sequence ID" value="SJZ78387.1"/>
    <property type="molecule type" value="Genomic_DNA"/>
</dbReference>
<reference evidence="2 3" key="1">
    <citation type="submission" date="2017-02" db="EMBL/GenBank/DDBJ databases">
        <authorList>
            <person name="Peterson S.W."/>
        </authorList>
    </citation>
    <scope>NUCLEOTIDE SEQUENCE [LARGE SCALE GENOMIC DNA]</scope>
    <source>
        <strain evidence="2 3">ATCC 17233</strain>
    </source>
</reference>
<accession>A0A1T4NH79</accession>
<dbReference type="AlphaFoldDB" id="A0A1T4NH79"/>
<dbReference type="RefSeq" id="WP_078787425.1">
    <property type="nucleotide sequence ID" value="NZ_CACZYW010000007.1"/>
</dbReference>
<keyword evidence="1" id="KW-0472">Membrane</keyword>
<feature type="transmembrane region" description="Helical" evidence="1">
    <location>
        <begin position="37"/>
        <end position="58"/>
    </location>
</feature>
<organism evidence="2 3">
    <name type="scientific">Eubacterium ruminantium</name>
    <dbReference type="NCBI Taxonomy" id="42322"/>
    <lineage>
        <taxon>Bacteria</taxon>
        <taxon>Bacillati</taxon>
        <taxon>Bacillota</taxon>
        <taxon>Clostridia</taxon>
        <taxon>Eubacteriales</taxon>
        <taxon>Eubacteriaceae</taxon>
        <taxon>Eubacterium</taxon>
    </lineage>
</organism>
<evidence type="ECO:0000256" key="1">
    <source>
        <dbReference type="SAM" id="Phobius"/>
    </source>
</evidence>
<keyword evidence="1" id="KW-0812">Transmembrane</keyword>
<dbReference type="Proteomes" id="UP000189857">
    <property type="component" value="Unassembled WGS sequence"/>
</dbReference>